<protein>
    <recommendedName>
        <fullName evidence="1">Reverse transcriptase domain-containing protein</fullName>
    </recommendedName>
</protein>
<dbReference type="PANTHER" id="PTHR21301:SF10">
    <property type="entry name" value="REVERSE TRANSCRIPTASE DOMAIN-CONTAINING PROTEIN"/>
    <property type="match status" value="1"/>
</dbReference>
<evidence type="ECO:0000313" key="3">
    <source>
        <dbReference type="Proteomes" id="UP000663866"/>
    </source>
</evidence>
<dbReference type="Proteomes" id="UP000663866">
    <property type="component" value="Unassembled WGS sequence"/>
</dbReference>
<accession>A0A820FNY7</accession>
<dbReference type="AlphaFoldDB" id="A0A820FNY7"/>
<evidence type="ECO:0000313" key="2">
    <source>
        <dbReference type="EMBL" id="CAF4266065.1"/>
    </source>
</evidence>
<evidence type="ECO:0000259" key="1">
    <source>
        <dbReference type="PROSITE" id="PS50878"/>
    </source>
</evidence>
<dbReference type="EMBL" id="CAJOBG010009432">
    <property type="protein sequence ID" value="CAF4266065.1"/>
    <property type="molecule type" value="Genomic_DNA"/>
</dbReference>
<name>A0A820FNY7_9BILA</name>
<dbReference type="PANTHER" id="PTHR21301">
    <property type="entry name" value="REVERSE TRANSCRIPTASE"/>
    <property type="match status" value="1"/>
</dbReference>
<organism evidence="2 3">
    <name type="scientific">Rotaria magnacalcarata</name>
    <dbReference type="NCBI Taxonomy" id="392030"/>
    <lineage>
        <taxon>Eukaryota</taxon>
        <taxon>Metazoa</taxon>
        <taxon>Spiralia</taxon>
        <taxon>Gnathifera</taxon>
        <taxon>Rotifera</taxon>
        <taxon>Eurotatoria</taxon>
        <taxon>Bdelloidea</taxon>
        <taxon>Philodinida</taxon>
        <taxon>Philodinidae</taxon>
        <taxon>Rotaria</taxon>
    </lineage>
</organism>
<gene>
    <name evidence="2" type="ORF">OVN521_LOCUS29830</name>
</gene>
<reference evidence="2" key="1">
    <citation type="submission" date="2021-02" db="EMBL/GenBank/DDBJ databases">
        <authorList>
            <person name="Nowell W R."/>
        </authorList>
    </citation>
    <scope>NUCLEOTIDE SEQUENCE</scope>
</reference>
<feature type="non-terminal residue" evidence="2">
    <location>
        <position position="157"/>
    </location>
</feature>
<feature type="domain" description="Reverse transcriptase" evidence="1">
    <location>
        <begin position="1"/>
        <end position="153"/>
    </location>
</feature>
<dbReference type="PROSITE" id="PS50878">
    <property type="entry name" value="RT_POL"/>
    <property type="match status" value="1"/>
</dbReference>
<proteinExistence type="predicted"/>
<keyword evidence="3" id="KW-1185">Reference proteome</keyword>
<dbReference type="InterPro" id="IPR000477">
    <property type="entry name" value="RT_dom"/>
</dbReference>
<sequence length="157" mass="18125">MVSFDVTSLYTNVPIDETIAIILKHLYEIRTTASSMKQVDINKLLIFSTKNSHFLFNGELYDQIDGVSMRSPLVPPLAEIFLQEFERKSAALFEEPVIIYWKRYVNDTFVLVNSTHSTKTNGNELSKCHRFLQFTSEEEHPITHTLPFIGVLIQRQS</sequence>
<comment type="caution">
    <text evidence="2">The sequence shown here is derived from an EMBL/GenBank/DDBJ whole genome shotgun (WGS) entry which is preliminary data.</text>
</comment>